<dbReference type="Proteomes" id="UP000320300">
    <property type="component" value="Unassembled WGS sequence"/>
</dbReference>
<keyword evidence="4" id="KW-1185">Reference proteome</keyword>
<accession>A0A521DVH4</accession>
<reference evidence="3 4" key="1">
    <citation type="submission" date="2017-05" db="EMBL/GenBank/DDBJ databases">
        <authorList>
            <person name="Varghese N."/>
            <person name="Submissions S."/>
        </authorList>
    </citation>
    <scope>NUCLEOTIDE SEQUENCE [LARGE SCALE GENOMIC DNA]</scope>
    <source>
        <strain evidence="3 4">DSM 19036</strain>
    </source>
</reference>
<proteinExistence type="predicted"/>
<evidence type="ECO:0000259" key="2">
    <source>
        <dbReference type="Pfam" id="PF11412"/>
    </source>
</evidence>
<organism evidence="3 4">
    <name type="scientific">Pedobacter westerhofensis</name>
    <dbReference type="NCBI Taxonomy" id="425512"/>
    <lineage>
        <taxon>Bacteria</taxon>
        <taxon>Pseudomonadati</taxon>
        <taxon>Bacteroidota</taxon>
        <taxon>Sphingobacteriia</taxon>
        <taxon>Sphingobacteriales</taxon>
        <taxon>Sphingobacteriaceae</taxon>
        <taxon>Pedobacter</taxon>
    </lineage>
</organism>
<gene>
    <name evidence="3" type="ORF">SAMN06265348_106238</name>
</gene>
<dbReference type="PANTHER" id="PTHR32234">
    <property type="entry name" value="THIOL:DISULFIDE INTERCHANGE PROTEIN DSBD"/>
    <property type="match status" value="1"/>
</dbReference>
<evidence type="ECO:0000256" key="1">
    <source>
        <dbReference type="SAM" id="SignalP"/>
    </source>
</evidence>
<dbReference type="Gene3D" id="2.60.40.1250">
    <property type="entry name" value="Thiol:disulfide interchange protein DsbD, N-terminal domain"/>
    <property type="match status" value="1"/>
</dbReference>
<dbReference type="InterPro" id="IPR036929">
    <property type="entry name" value="DsbDN_sf"/>
</dbReference>
<dbReference type="PANTHER" id="PTHR32234:SF0">
    <property type="entry name" value="THIOL:DISULFIDE INTERCHANGE PROTEIN DSBD"/>
    <property type="match status" value="1"/>
</dbReference>
<evidence type="ECO:0000313" key="4">
    <source>
        <dbReference type="Proteomes" id="UP000320300"/>
    </source>
</evidence>
<dbReference type="GO" id="GO:0015035">
    <property type="term" value="F:protein-disulfide reductase activity"/>
    <property type="evidence" value="ECO:0007669"/>
    <property type="project" value="TreeGrafter"/>
</dbReference>
<name>A0A521DVH4_9SPHI</name>
<feature type="signal peptide" evidence="1">
    <location>
        <begin position="1"/>
        <end position="23"/>
    </location>
</feature>
<sequence>MMTMKRVTLVFAMLLFAVLGASAQIETPVTWSYAQKKISNTEAVVYIKATIQDGWHIYSQNVKPGGPVKTTITFAPSKEYTKVGTTAEPKPMSKFEKVFDMNVGYFEKSVVFQQKIKLNKPATTVTGTIEFMVCDESRCLPPDEIKFSVQVK</sequence>
<feature type="chain" id="PRO_5021917771" evidence="1">
    <location>
        <begin position="24"/>
        <end position="152"/>
    </location>
</feature>
<dbReference type="Pfam" id="PF11412">
    <property type="entry name" value="DsbD_N"/>
    <property type="match status" value="1"/>
</dbReference>
<dbReference type="GO" id="GO:0045454">
    <property type="term" value="P:cell redox homeostasis"/>
    <property type="evidence" value="ECO:0007669"/>
    <property type="project" value="TreeGrafter"/>
</dbReference>
<keyword evidence="1" id="KW-0732">Signal</keyword>
<feature type="domain" description="Thiol:disulfide interchange protein DsbD N-terminal" evidence="2">
    <location>
        <begin position="36"/>
        <end position="148"/>
    </location>
</feature>
<dbReference type="AlphaFoldDB" id="A0A521DVH4"/>
<dbReference type="EMBL" id="FXTN01000006">
    <property type="protein sequence ID" value="SMO75592.1"/>
    <property type="molecule type" value="Genomic_DNA"/>
</dbReference>
<protein>
    <submittedName>
        <fullName evidence="3">Disulphide bond corrector protein DsbC</fullName>
    </submittedName>
</protein>
<dbReference type="InterPro" id="IPR028250">
    <property type="entry name" value="DsbDN"/>
</dbReference>
<evidence type="ECO:0000313" key="3">
    <source>
        <dbReference type="EMBL" id="SMO75592.1"/>
    </source>
</evidence>